<reference evidence="1 2" key="1">
    <citation type="journal article" date="2018" name="Front. Plant Sci.">
        <title>Red Clover (Trifolium pratense) and Zigzag Clover (T. medium) - A Picture of Genomic Similarities and Differences.</title>
        <authorList>
            <person name="Dluhosova J."/>
            <person name="Istvanek J."/>
            <person name="Nedelnik J."/>
            <person name="Repkova J."/>
        </authorList>
    </citation>
    <scope>NUCLEOTIDE SEQUENCE [LARGE SCALE GENOMIC DNA]</scope>
    <source>
        <strain evidence="2">cv. 10/8</strain>
        <tissue evidence="1">Leaf</tissue>
    </source>
</reference>
<dbReference type="Proteomes" id="UP000265520">
    <property type="component" value="Unassembled WGS sequence"/>
</dbReference>
<comment type="caution">
    <text evidence="1">The sequence shown here is derived from an EMBL/GenBank/DDBJ whole genome shotgun (WGS) entry which is preliminary data.</text>
</comment>
<dbReference type="EMBL" id="LXQA011142559">
    <property type="protein sequence ID" value="MCI86509.1"/>
    <property type="molecule type" value="Genomic_DNA"/>
</dbReference>
<evidence type="ECO:0000313" key="2">
    <source>
        <dbReference type="Proteomes" id="UP000265520"/>
    </source>
</evidence>
<organism evidence="1 2">
    <name type="scientific">Trifolium medium</name>
    <dbReference type="NCBI Taxonomy" id="97028"/>
    <lineage>
        <taxon>Eukaryota</taxon>
        <taxon>Viridiplantae</taxon>
        <taxon>Streptophyta</taxon>
        <taxon>Embryophyta</taxon>
        <taxon>Tracheophyta</taxon>
        <taxon>Spermatophyta</taxon>
        <taxon>Magnoliopsida</taxon>
        <taxon>eudicotyledons</taxon>
        <taxon>Gunneridae</taxon>
        <taxon>Pentapetalae</taxon>
        <taxon>rosids</taxon>
        <taxon>fabids</taxon>
        <taxon>Fabales</taxon>
        <taxon>Fabaceae</taxon>
        <taxon>Papilionoideae</taxon>
        <taxon>50 kb inversion clade</taxon>
        <taxon>NPAAA clade</taxon>
        <taxon>Hologalegina</taxon>
        <taxon>IRL clade</taxon>
        <taxon>Trifolieae</taxon>
        <taxon>Trifolium</taxon>
    </lineage>
</organism>
<evidence type="ECO:0000313" key="1">
    <source>
        <dbReference type="EMBL" id="MCI86509.1"/>
    </source>
</evidence>
<feature type="non-terminal residue" evidence="1">
    <location>
        <position position="1"/>
    </location>
</feature>
<keyword evidence="2" id="KW-1185">Reference proteome</keyword>
<name>A0A392VGS2_9FABA</name>
<sequence>EAKEEDQVNRG</sequence>
<accession>A0A392VGS2</accession>
<protein>
    <submittedName>
        <fullName evidence="1">Uncharacterized protein</fullName>
    </submittedName>
</protein>
<proteinExistence type="predicted"/>